<accession>C9LML4</accession>
<keyword evidence="2" id="KW-1185">Reference proteome</keyword>
<dbReference type="EMBL" id="ACIM02000001">
    <property type="protein sequence ID" value="EEW96800.1"/>
    <property type="molecule type" value="Genomic_DNA"/>
</dbReference>
<sequence>MDIDDIALSDFAVNLNKLYETLSGSVRLEEPYSMHCFLEFTAVTGGHIRIKGYIHNKMGVGYGHELTFENEVDQTYLGCFAKTLFADYGKYAE</sequence>
<gene>
    <name evidence="1" type="ORF">GCWU000321_00767</name>
</gene>
<name>C9LML4_9FIRM</name>
<comment type="caution">
    <text evidence="1">The sequence shown here is derived from an EMBL/GenBank/DDBJ whole genome shotgun (WGS) entry which is preliminary data.</text>
</comment>
<evidence type="ECO:0000313" key="2">
    <source>
        <dbReference type="Proteomes" id="UP000004736"/>
    </source>
</evidence>
<dbReference type="GeneID" id="78277478"/>
<evidence type="ECO:0000313" key="1">
    <source>
        <dbReference type="EMBL" id="EEW96800.1"/>
    </source>
</evidence>
<dbReference type="AlphaFoldDB" id="C9LML4"/>
<dbReference type="Pfam" id="PF24716">
    <property type="entry name" value="WapI"/>
    <property type="match status" value="1"/>
</dbReference>
<dbReference type="Proteomes" id="UP000004736">
    <property type="component" value="Unassembled WGS sequence"/>
</dbReference>
<dbReference type="eggNOG" id="ENOG503471M">
    <property type="taxonomic scope" value="Bacteria"/>
</dbReference>
<organism evidence="1 2">
    <name type="scientific">Dialister invisus DSM 15470</name>
    <dbReference type="NCBI Taxonomy" id="592028"/>
    <lineage>
        <taxon>Bacteria</taxon>
        <taxon>Bacillati</taxon>
        <taxon>Bacillota</taxon>
        <taxon>Negativicutes</taxon>
        <taxon>Veillonellales</taxon>
        <taxon>Veillonellaceae</taxon>
        <taxon>Dialister</taxon>
    </lineage>
</organism>
<protein>
    <submittedName>
        <fullName evidence="1">Uncharacterized protein</fullName>
    </submittedName>
</protein>
<dbReference type="HOGENOM" id="CLU_2394993_0_0_9"/>
<proteinExistence type="predicted"/>
<dbReference type="InterPro" id="IPR056510">
    <property type="entry name" value="WapI"/>
</dbReference>
<dbReference type="RefSeq" id="WP_007069733.1">
    <property type="nucleotide sequence ID" value="NZ_GG698602.1"/>
</dbReference>
<reference evidence="1" key="1">
    <citation type="submission" date="2009-09" db="EMBL/GenBank/DDBJ databases">
        <authorList>
            <person name="Weinstock G."/>
            <person name="Sodergren E."/>
            <person name="Clifton S."/>
            <person name="Fulton L."/>
            <person name="Fulton B."/>
            <person name="Courtney L."/>
            <person name="Fronick C."/>
            <person name="Harrison M."/>
            <person name="Strong C."/>
            <person name="Farmer C."/>
            <person name="Delahaunty K."/>
            <person name="Markovic C."/>
            <person name="Hall O."/>
            <person name="Minx P."/>
            <person name="Tomlinson C."/>
            <person name="Mitreva M."/>
            <person name="Nelson J."/>
            <person name="Hou S."/>
            <person name="Wollam A."/>
            <person name="Pepin K.H."/>
            <person name="Johnson M."/>
            <person name="Bhonagiri V."/>
            <person name="Nash W.E."/>
            <person name="Warren W."/>
            <person name="Chinwalla A."/>
            <person name="Mardis E.R."/>
            <person name="Wilson R.K."/>
        </authorList>
    </citation>
    <scope>NUCLEOTIDE SEQUENCE [LARGE SCALE GENOMIC DNA]</scope>
    <source>
        <strain evidence="1">DSM 15470</strain>
    </source>
</reference>